<gene>
    <name evidence="1" type="ORF">KDK67_03290</name>
</gene>
<protein>
    <submittedName>
        <fullName evidence="1">Uncharacterized protein</fullName>
    </submittedName>
</protein>
<evidence type="ECO:0000313" key="2">
    <source>
        <dbReference type="Proteomes" id="UP001056766"/>
    </source>
</evidence>
<dbReference type="EMBL" id="JAGSOI010000008">
    <property type="protein sequence ID" value="MCM1986042.1"/>
    <property type="molecule type" value="Genomic_DNA"/>
</dbReference>
<dbReference type="RefSeq" id="WP_250867412.1">
    <property type="nucleotide sequence ID" value="NZ_JAGSOI010000008.1"/>
</dbReference>
<organism evidence="1 2">
    <name type="scientific">Methanococcoides seepicolus</name>
    <dbReference type="NCBI Taxonomy" id="2828780"/>
    <lineage>
        <taxon>Archaea</taxon>
        <taxon>Methanobacteriati</taxon>
        <taxon>Methanobacteriota</taxon>
        <taxon>Stenosarchaea group</taxon>
        <taxon>Methanomicrobia</taxon>
        <taxon>Methanosarcinales</taxon>
        <taxon>Methanosarcinaceae</taxon>
        <taxon>Methanococcoides</taxon>
    </lineage>
</organism>
<comment type="caution">
    <text evidence="1">The sequence shown here is derived from an EMBL/GenBank/DDBJ whole genome shotgun (WGS) entry which is preliminary data.</text>
</comment>
<dbReference type="AlphaFoldDB" id="A0A9E4ZE75"/>
<reference evidence="1" key="2">
    <citation type="submission" date="2021-04" db="EMBL/GenBank/DDBJ databases">
        <authorList>
            <person name="Dong X."/>
        </authorList>
    </citation>
    <scope>NUCLEOTIDE SEQUENCE</scope>
    <source>
        <strain evidence="1">LLY</strain>
    </source>
</reference>
<sequence length="57" mass="6491">MNELTGQSTDFLHLWACDFIRERKDTLEYLSKFGSPVDRALVNAVFELANDEGVLSK</sequence>
<reference evidence="1" key="1">
    <citation type="journal article" date="2021" name="mSystems">
        <title>Bacteria and Archaea Synergistically Convert Glycine Betaine to Biogenic Methane in the Formosa Cold Seep of the South China Sea.</title>
        <authorList>
            <person name="Li L."/>
            <person name="Zhang W."/>
            <person name="Zhang S."/>
            <person name="Song L."/>
            <person name="Sun Q."/>
            <person name="Zhang H."/>
            <person name="Xiang H."/>
            <person name="Dong X."/>
        </authorList>
    </citation>
    <scope>NUCLEOTIDE SEQUENCE</scope>
    <source>
        <strain evidence="1">LLY</strain>
    </source>
</reference>
<name>A0A9E4ZE75_9EURY</name>
<dbReference type="Proteomes" id="UP001056766">
    <property type="component" value="Unassembled WGS sequence"/>
</dbReference>
<proteinExistence type="predicted"/>
<evidence type="ECO:0000313" key="1">
    <source>
        <dbReference type="EMBL" id="MCM1986042.1"/>
    </source>
</evidence>
<accession>A0A9E4ZE75</accession>
<keyword evidence="2" id="KW-1185">Reference proteome</keyword>